<dbReference type="InterPro" id="IPR040170">
    <property type="entry name" value="Cytosol_ACT"/>
</dbReference>
<dbReference type="GO" id="GO:0006637">
    <property type="term" value="P:acyl-CoA metabolic process"/>
    <property type="evidence" value="ECO:0007669"/>
    <property type="project" value="TreeGrafter"/>
</dbReference>
<comment type="caution">
    <text evidence="3">The sequence shown here is derived from an EMBL/GenBank/DDBJ whole genome shotgun (WGS) entry which is preliminary data.</text>
</comment>
<accession>A0A0F9FAU8</accession>
<name>A0A0F9FAU8_9ZZZZ</name>
<reference evidence="3" key="1">
    <citation type="journal article" date="2015" name="Nature">
        <title>Complex archaea that bridge the gap between prokaryotes and eukaryotes.</title>
        <authorList>
            <person name="Spang A."/>
            <person name="Saw J.H."/>
            <person name="Jorgensen S.L."/>
            <person name="Zaremba-Niedzwiedzka K."/>
            <person name="Martijn J."/>
            <person name="Lind A.E."/>
            <person name="van Eijk R."/>
            <person name="Schleper C."/>
            <person name="Guy L."/>
            <person name="Ettema T.J."/>
        </authorList>
    </citation>
    <scope>NUCLEOTIDE SEQUENCE</scope>
</reference>
<dbReference type="InterPro" id="IPR033120">
    <property type="entry name" value="HOTDOG_ACOT"/>
</dbReference>
<dbReference type="PANTHER" id="PTHR11049:SF16">
    <property type="entry name" value="PROTEIN VDLD"/>
    <property type="match status" value="1"/>
</dbReference>
<protein>
    <recommendedName>
        <fullName evidence="2">HotDog ACOT-type domain-containing protein</fullName>
    </recommendedName>
</protein>
<dbReference type="PROSITE" id="PS51770">
    <property type="entry name" value="HOTDOG_ACOT"/>
    <property type="match status" value="1"/>
</dbReference>
<organism evidence="3">
    <name type="scientific">marine sediment metagenome</name>
    <dbReference type="NCBI Taxonomy" id="412755"/>
    <lineage>
        <taxon>unclassified sequences</taxon>
        <taxon>metagenomes</taxon>
        <taxon>ecological metagenomes</taxon>
    </lineage>
</organism>
<dbReference type="EMBL" id="LAZR01022009">
    <property type="protein sequence ID" value="KKL83333.1"/>
    <property type="molecule type" value="Genomic_DNA"/>
</dbReference>
<gene>
    <name evidence="3" type="ORF">LCGC14_1975800</name>
</gene>
<evidence type="ECO:0000259" key="2">
    <source>
        <dbReference type="PROSITE" id="PS51770"/>
    </source>
</evidence>
<dbReference type="SUPFAM" id="SSF54637">
    <property type="entry name" value="Thioesterase/thiol ester dehydrase-isomerase"/>
    <property type="match status" value="1"/>
</dbReference>
<dbReference type="Gene3D" id="3.10.129.10">
    <property type="entry name" value="Hotdog Thioesterase"/>
    <property type="match status" value="1"/>
</dbReference>
<dbReference type="PANTHER" id="PTHR11049">
    <property type="entry name" value="ACYL COENZYME A THIOESTER HYDROLASE"/>
    <property type="match status" value="1"/>
</dbReference>
<dbReference type="GO" id="GO:0052816">
    <property type="term" value="F:long-chain fatty acyl-CoA hydrolase activity"/>
    <property type="evidence" value="ECO:0007669"/>
    <property type="project" value="TreeGrafter"/>
</dbReference>
<dbReference type="CDD" id="cd03442">
    <property type="entry name" value="BFIT_BACH"/>
    <property type="match status" value="1"/>
</dbReference>
<dbReference type="InterPro" id="IPR029069">
    <property type="entry name" value="HotDog_dom_sf"/>
</dbReference>
<dbReference type="GO" id="GO:0005829">
    <property type="term" value="C:cytosol"/>
    <property type="evidence" value="ECO:0007669"/>
    <property type="project" value="TreeGrafter"/>
</dbReference>
<evidence type="ECO:0000256" key="1">
    <source>
        <dbReference type="ARBA" id="ARBA00022801"/>
    </source>
</evidence>
<feature type="domain" description="HotDog ACOT-type" evidence="2">
    <location>
        <begin position="12"/>
        <end position="127"/>
    </location>
</feature>
<dbReference type="InterPro" id="IPR006683">
    <property type="entry name" value="Thioestr_dom"/>
</dbReference>
<keyword evidence="1" id="KW-0378">Hydrolase</keyword>
<proteinExistence type="predicted"/>
<dbReference type="Pfam" id="PF03061">
    <property type="entry name" value="4HBT"/>
    <property type="match status" value="1"/>
</dbReference>
<sequence length="169" mass="19589">MFIIHKDWQGKPTSETAIDNKKLEIFDENMSLGEVFFGGRILNLVNDVARKVATEHAEILCFTIGVDFIRYFSPIKKGDILICKSQVNHVWDDMLEAGVKVIAEDFRTLEQKHILSAYFIFKADESDESEKTVPLVIPFTLEEKRRFLDAETRKNIRQKRKSFSEESKS</sequence>
<evidence type="ECO:0000313" key="3">
    <source>
        <dbReference type="EMBL" id="KKL83333.1"/>
    </source>
</evidence>
<dbReference type="AlphaFoldDB" id="A0A0F9FAU8"/>